<gene>
    <name evidence="2" type="ORF">OUZ56_011276</name>
</gene>
<reference evidence="2 3" key="1">
    <citation type="journal article" date="2023" name="Nucleic Acids Res.">
        <title>The hologenome of Daphnia magna reveals possible DNA methylation and microbiome-mediated evolution of the host genome.</title>
        <authorList>
            <person name="Chaturvedi A."/>
            <person name="Li X."/>
            <person name="Dhandapani V."/>
            <person name="Marshall H."/>
            <person name="Kissane S."/>
            <person name="Cuenca-Cambronero M."/>
            <person name="Asole G."/>
            <person name="Calvet F."/>
            <person name="Ruiz-Romero M."/>
            <person name="Marangio P."/>
            <person name="Guigo R."/>
            <person name="Rago D."/>
            <person name="Mirbahai L."/>
            <person name="Eastwood N."/>
            <person name="Colbourne J.K."/>
            <person name="Zhou J."/>
            <person name="Mallon E."/>
            <person name="Orsini L."/>
        </authorList>
    </citation>
    <scope>NUCLEOTIDE SEQUENCE [LARGE SCALE GENOMIC DNA]</scope>
    <source>
        <strain evidence="2">LRV0_1</strain>
    </source>
</reference>
<organism evidence="2 3">
    <name type="scientific">Daphnia magna</name>
    <dbReference type="NCBI Taxonomy" id="35525"/>
    <lineage>
        <taxon>Eukaryota</taxon>
        <taxon>Metazoa</taxon>
        <taxon>Ecdysozoa</taxon>
        <taxon>Arthropoda</taxon>
        <taxon>Crustacea</taxon>
        <taxon>Branchiopoda</taxon>
        <taxon>Diplostraca</taxon>
        <taxon>Cladocera</taxon>
        <taxon>Anomopoda</taxon>
        <taxon>Daphniidae</taxon>
        <taxon>Daphnia</taxon>
    </lineage>
</organism>
<keyword evidence="1" id="KW-1133">Transmembrane helix</keyword>
<feature type="transmembrane region" description="Helical" evidence="1">
    <location>
        <begin position="46"/>
        <end position="65"/>
    </location>
</feature>
<keyword evidence="1" id="KW-0812">Transmembrane</keyword>
<dbReference type="Proteomes" id="UP001234178">
    <property type="component" value="Unassembled WGS sequence"/>
</dbReference>
<keyword evidence="1" id="KW-0472">Membrane</keyword>
<accession>A0ABQ9YZP3</accession>
<evidence type="ECO:0000313" key="3">
    <source>
        <dbReference type="Proteomes" id="UP001234178"/>
    </source>
</evidence>
<sequence>MSMGWIYWLHEGTHDNSSASFLYTPLKNELEMKDRAAKDKKKMHRYSHLLAILLCTMSADIIRLLRFQD</sequence>
<evidence type="ECO:0000313" key="2">
    <source>
        <dbReference type="EMBL" id="KAK4006121.1"/>
    </source>
</evidence>
<keyword evidence="3" id="KW-1185">Reference proteome</keyword>
<proteinExistence type="predicted"/>
<dbReference type="EMBL" id="JAOYFB010000002">
    <property type="protein sequence ID" value="KAK4006121.1"/>
    <property type="molecule type" value="Genomic_DNA"/>
</dbReference>
<evidence type="ECO:0000256" key="1">
    <source>
        <dbReference type="SAM" id="Phobius"/>
    </source>
</evidence>
<name>A0ABQ9YZP3_9CRUS</name>
<protein>
    <submittedName>
        <fullName evidence="2">Uncharacterized protein</fullName>
    </submittedName>
</protein>
<comment type="caution">
    <text evidence="2">The sequence shown here is derived from an EMBL/GenBank/DDBJ whole genome shotgun (WGS) entry which is preliminary data.</text>
</comment>